<feature type="compositionally biased region" description="Low complexity" evidence="2">
    <location>
        <begin position="201"/>
        <end position="212"/>
    </location>
</feature>
<sequence>MGMFAIPAGRMSSWKYPLQPAMSFGHFDPAQIVTIDHFVLLSPQSPSPIPTKRSKFDKLQSPAAEKEQKHDWLQSLSKSAQKDLKQVQLKQRPSAFRPWSPKVAEKEKSSTQNEVERPFAKSQETLPASNLSIIPLAPPVHPGDSHAPCRGPAAISRPVQELHNGDAQLAVKPSVSRATNLPEDMDTDGEIDVDNCDDRPVPSSSLASPPSACTNVSPSLTPQNVGRPPEGSAPLSGTVCPEIDTLRQMLYRGMDTKEAREKVLQEIVRMRVKQEEKLAAAVQAKRSLQQELEFVKVAKKGRLREAIEAKRNLRKEIERLRVDWERKMRDMVDTCGRLKGELERERQLRACDKGCEAERLRIDELHVQLQQAEADREQLRQELQQEREARQSLESVVKDLQTQLAMQAETSQPGDPEEAPADPHRQTTQHANAS</sequence>
<organism evidence="3 4">
    <name type="scientific">Takifugu flavidus</name>
    <name type="common">sansaifugu</name>
    <dbReference type="NCBI Taxonomy" id="433684"/>
    <lineage>
        <taxon>Eukaryota</taxon>
        <taxon>Metazoa</taxon>
        <taxon>Chordata</taxon>
        <taxon>Craniata</taxon>
        <taxon>Vertebrata</taxon>
        <taxon>Euteleostomi</taxon>
        <taxon>Actinopterygii</taxon>
        <taxon>Neopterygii</taxon>
        <taxon>Teleostei</taxon>
        <taxon>Neoteleostei</taxon>
        <taxon>Acanthomorphata</taxon>
        <taxon>Eupercaria</taxon>
        <taxon>Tetraodontiformes</taxon>
        <taxon>Tetradontoidea</taxon>
        <taxon>Tetraodontidae</taxon>
        <taxon>Takifugu</taxon>
    </lineage>
</organism>
<protein>
    <submittedName>
        <fullName evidence="3">Ski oncogene</fullName>
    </submittedName>
</protein>
<evidence type="ECO:0000313" key="4">
    <source>
        <dbReference type="Proteomes" id="UP000324091"/>
    </source>
</evidence>
<accession>A0A5C6N463</accession>
<dbReference type="GO" id="GO:0046332">
    <property type="term" value="F:SMAD binding"/>
    <property type="evidence" value="ECO:0007669"/>
    <property type="project" value="TreeGrafter"/>
</dbReference>
<feature type="compositionally biased region" description="Basic and acidic residues" evidence="2">
    <location>
        <begin position="103"/>
        <end position="119"/>
    </location>
</feature>
<feature type="compositionally biased region" description="Polar residues" evidence="2">
    <location>
        <begin position="213"/>
        <end position="224"/>
    </location>
</feature>
<feature type="compositionally biased region" description="Basic and acidic residues" evidence="2">
    <location>
        <begin position="54"/>
        <end position="72"/>
    </location>
</feature>
<evidence type="ECO:0000313" key="3">
    <source>
        <dbReference type="EMBL" id="TWW61973.1"/>
    </source>
</evidence>
<feature type="compositionally biased region" description="Acidic residues" evidence="2">
    <location>
        <begin position="183"/>
        <end position="195"/>
    </location>
</feature>
<feature type="compositionally biased region" description="Polar residues" evidence="2">
    <location>
        <begin position="401"/>
        <end position="413"/>
    </location>
</feature>
<feature type="region of interest" description="Disordered" evidence="2">
    <location>
        <begin position="44"/>
        <end position="239"/>
    </location>
</feature>
<dbReference type="GO" id="GO:0000122">
    <property type="term" value="P:negative regulation of transcription by RNA polymerase II"/>
    <property type="evidence" value="ECO:0007669"/>
    <property type="project" value="TreeGrafter"/>
</dbReference>
<keyword evidence="4" id="KW-1185">Reference proteome</keyword>
<dbReference type="InterPro" id="IPR023216">
    <property type="entry name" value="Tscrpt_reg_SKI_SnoN"/>
</dbReference>
<dbReference type="GO" id="GO:0005634">
    <property type="term" value="C:nucleus"/>
    <property type="evidence" value="ECO:0007669"/>
    <property type="project" value="TreeGrafter"/>
</dbReference>
<feature type="compositionally biased region" description="Polar residues" evidence="2">
    <location>
        <begin position="122"/>
        <end position="132"/>
    </location>
</feature>
<dbReference type="PANTHER" id="PTHR10005">
    <property type="entry name" value="SKI ONCOGENE-RELATED"/>
    <property type="match status" value="1"/>
</dbReference>
<feature type="region of interest" description="Disordered" evidence="2">
    <location>
        <begin position="401"/>
        <end position="434"/>
    </location>
</feature>
<comment type="caution">
    <text evidence="3">The sequence shown here is derived from an EMBL/GenBank/DDBJ whole genome shotgun (WGS) entry which is preliminary data.</text>
</comment>
<dbReference type="AlphaFoldDB" id="A0A5C6N463"/>
<dbReference type="PANTHER" id="PTHR10005:SF24">
    <property type="entry name" value="SKI ONCOGENE"/>
    <property type="match status" value="1"/>
</dbReference>
<dbReference type="GO" id="GO:0005667">
    <property type="term" value="C:transcription regulator complex"/>
    <property type="evidence" value="ECO:0007669"/>
    <property type="project" value="TreeGrafter"/>
</dbReference>
<dbReference type="Proteomes" id="UP000324091">
    <property type="component" value="Chromosome 4"/>
</dbReference>
<dbReference type="GO" id="GO:0030512">
    <property type="term" value="P:negative regulation of transforming growth factor beta receptor signaling pathway"/>
    <property type="evidence" value="ECO:0007669"/>
    <property type="project" value="TreeGrafter"/>
</dbReference>
<proteinExistence type="predicted"/>
<dbReference type="GO" id="GO:0000981">
    <property type="term" value="F:DNA-binding transcription factor activity, RNA polymerase II-specific"/>
    <property type="evidence" value="ECO:0007669"/>
    <property type="project" value="TreeGrafter"/>
</dbReference>
<feature type="coiled-coil region" evidence="1">
    <location>
        <begin position="271"/>
        <end position="330"/>
    </location>
</feature>
<reference evidence="3 4" key="1">
    <citation type="submission" date="2019-04" db="EMBL/GenBank/DDBJ databases">
        <title>Chromosome genome assembly for Takifugu flavidus.</title>
        <authorList>
            <person name="Xiao S."/>
        </authorList>
    </citation>
    <scope>NUCLEOTIDE SEQUENCE [LARGE SCALE GENOMIC DNA]</scope>
    <source>
        <strain evidence="3">HTHZ2018</strain>
        <tissue evidence="3">Muscle</tissue>
    </source>
</reference>
<name>A0A5C6N463_9TELE</name>
<evidence type="ECO:0000256" key="2">
    <source>
        <dbReference type="SAM" id="MobiDB-lite"/>
    </source>
</evidence>
<dbReference type="GO" id="GO:0030514">
    <property type="term" value="P:negative regulation of BMP signaling pathway"/>
    <property type="evidence" value="ECO:0007669"/>
    <property type="project" value="TreeGrafter"/>
</dbReference>
<gene>
    <name evidence="3" type="ORF">D4764_04G0006200</name>
</gene>
<evidence type="ECO:0000256" key="1">
    <source>
        <dbReference type="SAM" id="Coils"/>
    </source>
</evidence>
<dbReference type="GO" id="GO:0000978">
    <property type="term" value="F:RNA polymerase II cis-regulatory region sequence-specific DNA binding"/>
    <property type="evidence" value="ECO:0007669"/>
    <property type="project" value="TreeGrafter"/>
</dbReference>
<dbReference type="EMBL" id="RHFK02000017">
    <property type="protein sequence ID" value="TWW61973.1"/>
    <property type="molecule type" value="Genomic_DNA"/>
</dbReference>
<keyword evidence="1" id="KW-0175">Coiled coil</keyword>
<dbReference type="GO" id="GO:0005737">
    <property type="term" value="C:cytoplasm"/>
    <property type="evidence" value="ECO:0007669"/>
    <property type="project" value="TreeGrafter"/>
</dbReference>